<feature type="non-terminal residue" evidence="1">
    <location>
        <position position="99"/>
    </location>
</feature>
<comment type="caution">
    <text evidence="1">The sequence shown here is derived from an EMBL/GenBank/DDBJ whole genome shotgun (WGS) entry which is preliminary data.</text>
</comment>
<keyword evidence="2" id="KW-1185">Reference proteome</keyword>
<reference evidence="1" key="1">
    <citation type="submission" date="2021-06" db="EMBL/GenBank/DDBJ databases">
        <authorList>
            <person name="Kallberg Y."/>
            <person name="Tangrot J."/>
            <person name="Rosling A."/>
        </authorList>
    </citation>
    <scope>NUCLEOTIDE SEQUENCE</scope>
    <source>
        <strain evidence="1">FL130A</strain>
    </source>
</reference>
<gene>
    <name evidence="1" type="ORF">ALEPTO_LOCUS13119</name>
</gene>
<protein>
    <submittedName>
        <fullName evidence="1">8947_t:CDS:1</fullName>
    </submittedName>
</protein>
<dbReference type="Proteomes" id="UP000789508">
    <property type="component" value="Unassembled WGS sequence"/>
</dbReference>
<sequence>MVIKRKEKSNLADLCCKISAIVLIFLLPEIFRNFKDSENLVGFWIPLSIYLNNNGQIEKVLQLGVEIELFSRTNPTKILSKYTKIVGLILLNEDIEEWR</sequence>
<proteinExistence type="predicted"/>
<dbReference type="OrthoDB" id="10606314at2759"/>
<evidence type="ECO:0000313" key="2">
    <source>
        <dbReference type="Proteomes" id="UP000789508"/>
    </source>
</evidence>
<name>A0A9N9IQD7_9GLOM</name>
<dbReference type="AlphaFoldDB" id="A0A9N9IQD7"/>
<organism evidence="1 2">
    <name type="scientific">Ambispora leptoticha</name>
    <dbReference type="NCBI Taxonomy" id="144679"/>
    <lineage>
        <taxon>Eukaryota</taxon>
        <taxon>Fungi</taxon>
        <taxon>Fungi incertae sedis</taxon>
        <taxon>Mucoromycota</taxon>
        <taxon>Glomeromycotina</taxon>
        <taxon>Glomeromycetes</taxon>
        <taxon>Archaeosporales</taxon>
        <taxon>Ambisporaceae</taxon>
        <taxon>Ambispora</taxon>
    </lineage>
</organism>
<evidence type="ECO:0000313" key="1">
    <source>
        <dbReference type="EMBL" id="CAG8745737.1"/>
    </source>
</evidence>
<dbReference type="EMBL" id="CAJVPS010037709">
    <property type="protein sequence ID" value="CAG8745737.1"/>
    <property type="molecule type" value="Genomic_DNA"/>
</dbReference>
<accession>A0A9N9IQD7</accession>